<evidence type="ECO:0000313" key="3">
    <source>
        <dbReference type="Proteomes" id="UP001230908"/>
    </source>
</evidence>
<proteinExistence type="predicted"/>
<evidence type="ECO:0000256" key="1">
    <source>
        <dbReference type="SAM" id="MobiDB-lite"/>
    </source>
</evidence>
<feature type="region of interest" description="Disordered" evidence="1">
    <location>
        <begin position="1071"/>
        <end position="1098"/>
    </location>
</feature>
<evidence type="ECO:0000313" key="2">
    <source>
        <dbReference type="EMBL" id="MDQ7910265.1"/>
    </source>
</evidence>
<keyword evidence="3" id="KW-1185">Reference proteome</keyword>
<sequence>MHSPLGIRTEVLLGDGTWGNISTRVRRDGGSGIGISRGRKDERGRTVTSLNLTLEDPDGDFNDLNPMSPYYGLIGPNTRLRVSLGNSAALEDDFNRSAANTWAGGPFTWIFGGGTVPDDYDLNGNKGLHTHASTNVNHFSYADVGERNHRVRTVANLSVGTLTGAGATTRAVARLADTSNWYAAFLSYATSGQVNLQLSKTVGGVGDVIGNPVTIGTFANLASTQIAIEIYVEGNRLYAKAWDISDSEPVAWMISETDDDLSTGTNAGVSSRRETGNTNANLQAAFDSFLAVPGTFRAHVEVPNFGALRWAPGGADVTQSIQGAGIKRRLGSSGTAALKSPLYRYITRNATSSLIGYWACEDGEFTSQIGSANGAPPINVLGTTAQFGSSSSAAGASSMIRLGDGVHLDVPVLSSPETGQLRCMAVMEFPDAGLADDTPIMLVTTVRDASVRKWYLEYRGSTGGDLRLRGFDQAGSVAENSGYGGAELNGKTALVYFDVAEDGADVDYRFSVQEVKADGSIEGTHSFSGTFSGSSVGAPTGLAIAPTGAMDGASVCHIMIGNDKDLMAGVEQAVVGHFGETTTTRFGRLCDEEGVAREIKGNIPSDVRMGAQRTATLLQNLEDVEDAEHGIIYEARHFFGLVLRMHENIVNQTGPDFSYVDGFLTGEPFPDPDDLLNANDVTATRIAGSEYRSVEEEGRMSVQDPPNGIGRYDKPVRVNIADDSLLPDIARWNRHVGTWRSARYPLITFDTHRPVFTAQFSARVDELDIGDYFSIPDTPAWLEPGPIEQLAQGYNERIENVTRTITFNCRPAGPYQVAVRGLINHRDSAATVLGEDLDTTETDVTVAVTGPLWVTGSVDFNIMVGGELMAVTNISGSSSPQTFTVTRSANGVVKTHAAGAEVHVHPLPVRGLADVNVFDDEDIAGDRVMGRDFPPAVWAEGEATGNFTSGAYIEDANPVGVVFTVPPTGTFVISIAGQLDNDNAAGFTMMSFNVRLGSVLGEGFLLLAADDARSILNFGASEIRVGKSFMYDGFTPFLPTGYQVNVTLAHRRVNAGNSSITRRLLLVRPARTQGGRPGSPIGFEDSAETNNQAASDTTTSTVYTTADMTTCGTVFVAPDSGQALVHVSSRISNSGAGETYVSFEVRDGGSIGSGSVVRAATDASRLSSAGTNQRIAGASFPVTGLTPGNTYNVRLMHRTAVANTGTLQDRFVNVEPVA</sequence>
<dbReference type="Proteomes" id="UP001230908">
    <property type="component" value="Unassembled WGS sequence"/>
</dbReference>
<evidence type="ECO:0008006" key="4">
    <source>
        <dbReference type="Google" id="ProtNLM"/>
    </source>
</evidence>
<accession>A0ABU0ZVP3</accession>
<comment type="caution">
    <text evidence="2">The sequence shown here is derived from an EMBL/GenBank/DDBJ whole genome shotgun (WGS) entry which is preliminary data.</text>
</comment>
<gene>
    <name evidence="2" type="ORF">RB614_37805</name>
</gene>
<organism evidence="2 3">
    <name type="scientific">Phytohabitans maris</name>
    <dbReference type="NCBI Taxonomy" id="3071409"/>
    <lineage>
        <taxon>Bacteria</taxon>
        <taxon>Bacillati</taxon>
        <taxon>Actinomycetota</taxon>
        <taxon>Actinomycetes</taxon>
        <taxon>Micromonosporales</taxon>
        <taxon>Micromonosporaceae</taxon>
    </lineage>
</organism>
<dbReference type="EMBL" id="JAVHUY010000053">
    <property type="protein sequence ID" value="MDQ7910265.1"/>
    <property type="molecule type" value="Genomic_DNA"/>
</dbReference>
<protein>
    <recommendedName>
        <fullName evidence="4">Tip attachment protein J domain-containing protein</fullName>
    </recommendedName>
</protein>
<dbReference type="RefSeq" id="WP_308717516.1">
    <property type="nucleotide sequence ID" value="NZ_JAVHUY010000053.1"/>
</dbReference>
<reference evidence="2 3" key="1">
    <citation type="submission" date="2023-08" db="EMBL/GenBank/DDBJ databases">
        <title>Phytohabitans sansha sp. nov., isolated from marine sediment.</title>
        <authorList>
            <person name="Zhao Y."/>
            <person name="Yi K."/>
        </authorList>
    </citation>
    <scope>NUCLEOTIDE SEQUENCE [LARGE SCALE GENOMIC DNA]</scope>
    <source>
        <strain evidence="2 3">ZYX-F-186</strain>
    </source>
</reference>
<name>A0ABU0ZVP3_9ACTN</name>